<reference evidence="2" key="1">
    <citation type="journal article" date="2019" name="Int. J. Syst. Evol. Microbiol.">
        <title>The Global Catalogue of Microorganisms (GCM) 10K type strain sequencing project: providing services to taxonomists for standard genome sequencing and annotation.</title>
        <authorList>
            <consortium name="The Broad Institute Genomics Platform"/>
            <consortium name="The Broad Institute Genome Sequencing Center for Infectious Disease"/>
            <person name="Wu L."/>
            <person name="Ma J."/>
        </authorList>
    </citation>
    <scope>NUCLEOTIDE SEQUENCE [LARGE SCALE GENOMIC DNA]</scope>
    <source>
        <strain evidence="2">CCUG 54522</strain>
    </source>
</reference>
<protein>
    <submittedName>
        <fullName evidence="1">Uncharacterized protein</fullName>
    </submittedName>
</protein>
<comment type="caution">
    <text evidence="1">The sequence shown here is derived from an EMBL/GenBank/DDBJ whole genome shotgun (WGS) entry which is preliminary data.</text>
</comment>
<evidence type="ECO:0000313" key="1">
    <source>
        <dbReference type="EMBL" id="MFC6042495.1"/>
    </source>
</evidence>
<dbReference type="RefSeq" id="WP_379151319.1">
    <property type="nucleotide sequence ID" value="NZ_JBHSRJ010000003.1"/>
</dbReference>
<name>A0ABW1LG83_9ACTN</name>
<organism evidence="1 2">
    <name type="scientific">Nocardioides hankookensis</name>
    <dbReference type="NCBI Taxonomy" id="443157"/>
    <lineage>
        <taxon>Bacteria</taxon>
        <taxon>Bacillati</taxon>
        <taxon>Actinomycetota</taxon>
        <taxon>Actinomycetes</taxon>
        <taxon>Propionibacteriales</taxon>
        <taxon>Nocardioidaceae</taxon>
        <taxon>Nocardioides</taxon>
    </lineage>
</organism>
<keyword evidence="2" id="KW-1185">Reference proteome</keyword>
<evidence type="ECO:0000313" key="2">
    <source>
        <dbReference type="Proteomes" id="UP001596135"/>
    </source>
</evidence>
<accession>A0ABW1LG83</accession>
<gene>
    <name evidence="1" type="ORF">ACFPYL_05400</name>
</gene>
<sequence>MLISGREAAARLAEIGMPRRQVRIALDAGLAGEPVRTRAATLYEAARVAELAARPLVAMGAVYRACPYGLLVDRRVTLGGSAVGSSVEEVSDVDLGLWRAFDIAASIRHHGPFPYVATICGFVVRGGDIVEVRHIRDTVYALAVDEPGAWFDQWRGRRWPTGPGRQWLVLGR</sequence>
<dbReference type="Proteomes" id="UP001596135">
    <property type="component" value="Unassembled WGS sequence"/>
</dbReference>
<dbReference type="EMBL" id="JBHSRJ010000003">
    <property type="protein sequence ID" value="MFC6042495.1"/>
    <property type="molecule type" value="Genomic_DNA"/>
</dbReference>
<proteinExistence type="predicted"/>